<reference evidence="1" key="1">
    <citation type="journal article" date="2023" name="Plant J.">
        <title>Genome sequences and population genomics provide insights into the demographic history, inbreeding, and mutation load of two 'living fossil' tree species of Dipteronia.</title>
        <authorList>
            <person name="Feng Y."/>
            <person name="Comes H.P."/>
            <person name="Chen J."/>
            <person name="Zhu S."/>
            <person name="Lu R."/>
            <person name="Zhang X."/>
            <person name="Li P."/>
            <person name="Qiu J."/>
            <person name="Olsen K.M."/>
            <person name="Qiu Y."/>
        </authorList>
    </citation>
    <scope>NUCLEOTIDE SEQUENCE</scope>
    <source>
        <strain evidence="1">NBL</strain>
    </source>
</reference>
<dbReference type="Proteomes" id="UP001281410">
    <property type="component" value="Unassembled WGS sequence"/>
</dbReference>
<accession>A0AAE0AIK5</accession>
<gene>
    <name evidence="1" type="ORF">Dsin_012726</name>
</gene>
<evidence type="ECO:0008006" key="3">
    <source>
        <dbReference type="Google" id="ProtNLM"/>
    </source>
</evidence>
<protein>
    <recommendedName>
        <fullName evidence="3">Reverse transcriptase domain-containing protein</fullName>
    </recommendedName>
</protein>
<name>A0AAE0AIK5_9ROSI</name>
<evidence type="ECO:0000313" key="2">
    <source>
        <dbReference type="Proteomes" id="UP001281410"/>
    </source>
</evidence>
<proteinExistence type="predicted"/>
<evidence type="ECO:0000313" key="1">
    <source>
        <dbReference type="EMBL" id="KAK3218756.1"/>
    </source>
</evidence>
<keyword evidence="2" id="KW-1185">Reference proteome</keyword>
<dbReference type="EMBL" id="JANJYJ010000004">
    <property type="protein sequence ID" value="KAK3218756.1"/>
    <property type="molecule type" value="Genomic_DNA"/>
</dbReference>
<sequence>MRAPTHFLYVDDVILFCQASSQNLQVILDVFELFGSLSDQRVNWEKSSIYFSKGISRPKISDFLSMSQMHKGGDSLTYLGVPLFIGAPKSHRLIP</sequence>
<organism evidence="1 2">
    <name type="scientific">Dipteronia sinensis</name>
    <dbReference type="NCBI Taxonomy" id="43782"/>
    <lineage>
        <taxon>Eukaryota</taxon>
        <taxon>Viridiplantae</taxon>
        <taxon>Streptophyta</taxon>
        <taxon>Embryophyta</taxon>
        <taxon>Tracheophyta</taxon>
        <taxon>Spermatophyta</taxon>
        <taxon>Magnoliopsida</taxon>
        <taxon>eudicotyledons</taxon>
        <taxon>Gunneridae</taxon>
        <taxon>Pentapetalae</taxon>
        <taxon>rosids</taxon>
        <taxon>malvids</taxon>
        <taxon>Sapindales</taxon>
        <taxon>Sapindaceae</taxon>
        <taxon>Hippocastanoideae</taxon>
        <taxon>Acereae</taxon>
        <taxon>Dipteronia</taxon>
    </lineage>
</organism>
<dbReference type="AlphaFoldDB" id="A0AAE0AIK5"/>
<comment type="caution">
    <text evidence="1">The sequence shown here is derived from an EMBL/GenBank/DDBJ whole genome shotgun (WGS) entry which is preliminary data.</text>
</comment>